<protein>
    <submittedName>
        <fullName evidence="2">Uncharacterized protein</fullName>
    </submittedName>
</protein>
<organism evidence="2 3">
    <name type="scientific">Rhizobium leguminosarum bv. viciae</name>
    <dbReference type="NCBI Taxonomy" id="387"/>
    <lineage>
        <taxon>Bacteria</taxon>
        <taxon>Pseudomonadati</taxon>
        <taxon>Pseudomonadota</taxon>
        <taxon>Alphaproteobacteria</taxon>
        <taxon>Hyphomicrobiales</taxon>
        <taxon>Rhizobiaceae</taxon>
        <taxon>Rhizobium/Agrobacterium group</taxon>
        <taxon>Rhizobium</taxon>
    </lineage>
</organism>
<evidence type="ECO:0000256" key="1">
    <source>
        <dbReference type="SAM" id="MobiDB-lite"/>
    </source>
</evidence>
<dbReference type="EMBL" id="SJLU01000008">
    <property type="protein sequence ID" value="TBX92499.1"/>
    <property type="molecule type" value="Genomic_DNA"/>
</dbReference>
<dbReference type="RefSeq" id="WP_131601651.1">
    <property type="nucleotide sequence ID" value="NZ_SJLU01000008.1"/>
</dbReference>
<name>A0A8G2J163_RHILV</name>
<feature type="compositionally biased region" description="Basic residues" evidence="1">
    <location>
        <begin position="1"/>
        <end position="12"/>
    </location>
</feature>
<proteinExistence type="predicted"/>
<sequence>MGGKATKVKTGRVNKGAGRPRKENVERFPCGKIKPFETEKENISVAISARRRIHGFGRTVDDETVKSPFVGYTLGRMFLDGLITAEQRQAGDDYAEAIARYHKTTGIPAPSPRAQSLFSVKGHEGEVTDTLADRARKASNRMMALQGILLRCPDGPQVRSTVYNVTVMDYDHLRQMPPQQLLWLRRGLTALRGGEEWVMDRSCSVLRSKTF</sequence>
<reference evidence="2 3" key="1">
    <citation type="submission" date="2019-02" db="EMBL/GenBank/DDBJ databases">
        <title>The competitiveness to form nodules shapes the capacities of Rhizobium leguminosarum sv viciae communities to promote symbiosis with specific hosts.</title>
        <authorList>
            <person name="Boivin S."/>
            <person name="Lepetit M."/>
        </authorList>
    </citation>
    <scope>NUCLEOTIDE SEQUENCE [LARGE SCALE GENOMIC DNA]</scope>
    <source>
        <strain evidence="2 3">SPF4F3</strain>
    </source>
</reference>
<comment type="caution">
    <text evidence="2">The sequence shown here is derived from an EMBL/GenBank/DDBJ whole genome shotgun (WGS) entry which is preliminary data.</text>
</comment>
<evidence type="ECO:0000313" key="3">
    <source>
        <dbReference type="Proteomes" id="UP000291866"/>
    </source>
</evidence>
<feature type="region of interest" description="Disordered" evidence="1">
    <location>
        <begin position="1"/>
        <end position="23"/>
    </location>
</feature>
<dbReference type="AlphaFoldDB" id="A0A8G2J163"/>
<gene>
    <name evidence="2" type="ORF">E0H31_17560</name>
</gene>
<dbReference type="Proteomes" id="UP000291866">
    <property type="component" value="Unassembled WGS sequence"/>
</dbReference>
<evidence type="ECO:0000313" key="2">
    <source>
        <dbReference type="EMBL" id="TBX92499.1"/>
    </source>
</evidence>
<accession>A0A8G2J163</accession>